<evidence type="ECO:0000256" key="1">
    <source>
        <dbReference type="SAM" id="MobiDB-lite"/>
    </source>
</evidence>
<feature type="compositionally biased region" description="Basic and acidic residues" evidence="1">
    <location>
        <begin position="67"/>
        <end position="81"/>
    </location>
</feature>
<name>A0A7V6A262_9BACT</name>
<reference evidence="3" key="1">
    <citation type="journal article" date="2020" name="mSystems">
        <title>Genome- and Community-Level Interaction Insights into Carbon Utilization and Element Cycling Functions of Hydrothermarchaeota in Hydrothermal Sediment.</title>
        <authorList>
            <person name="Zhou Z."/>
            <person name="Liu Y."/>
            <person name="Xu W."/>
            <person name="Pan J."/>
            <person name="Luo Z.H."/>
            <person name="Li M."/>
        </authorList>
    </citation>
    <scope>NUCLEOTIDE SEQUENCE [LARGE SCALE GENOMIC DNA]</scope>
    <source>
        <strain evidence="3">SpSt-767</strain>
    </source>
</reference>
<evidence type="ECO:0008006" key="4">
    <source>
        <dbReference type="Google" id="ProtNLM"/>
    </source>
</evidence>
<comment type="caution">
    <text evidence="3">The sequence shown here is derived from an EMBL/GenBank/DDBJ whole genome shotgun (WGS) entry which is preliminary data.</text>
</comment>
<dbReference type="EMBL" id="DTGR01000066">
    <property type="protein sequence ID" value="HHS28907.1"/>
    <property type="molecule type" value="Genomic_DNA"/>
</dbReference>
<organism evidence="3">
    <name type="scientific">Desulfobacca acetoxidans</name>
    <dbReference type="NCBI Taxonomy" id="60893"/>
    <lineage>
        <taxon>Bacteria</taxon>
        <taxon>Pseudomonadati</taxon>
        <taxon>Thermodesulfobacteriota</taxon>
        <taxon>Desulfobaccia</taxon>
        <taxon>Desulfobaccales</taxon>
        <taxon>Desulfobaccaceae</taxon>
        <taxon>Desulfobacca</taxon>
    </lineage>
</organism>
<dbReference type="AlphaFoldDB" id="A0A7V6A262"/>
<accession>A0A7V6A262</accession>
<feature type="signal peptide" evidence="2">
    <location>
        <begin position="1"/>
        <end position="23"/>
    </location>
</feature>
<sequence>MKKILVKAVAVLSLCLSLEGCIAAATAYAVSRHRTHKTYNEYVADMEKTNQMRQQQGLEPLPIASFKDWKNEGKPSGKGEATETPAATSSK</sequence>
<evidence type="ECO:0000256" key="2">
    <source>
        <dbReference type="SAM" id="SignalP"/>
    </source>
</evidence>
<proteinExistence type="predicted"/>
<gene>
    <name evidence="3" type="ORF">ENV52_04315</name>
</gene>
<feature type="region of interest" description="Disordered" evidence="1">
    <location>
        <begin position="53"/>
        <end position="91"/>
    </location>
</feature>
<feature type="chain" id="PRO_5031411807" description="Lipoprotein" evidence="2">
    <location>
        <begin position="24"/>
        <end position="91"/>
    </location>
</feature>
<keyword evidence="2" id="KW-0732">Signal</keyword>
<evidence type="ECO:0000313" key="3">
    <source>
        <dbReference type="EMBL" id="HHS28907.1"/>
    </source>
</evidence>
<protein>
    <recommendedName>
        <fullName evidence="4">Lipoprotein</fullName>
    </recommendedName>
</protein>